<evidence type="ECO:0000313" key="3">
    <source>
        <dbReference type="EMBL" id="ACV78339.1"/>
    </source>
</evidence>
<dbReference type="AlphaFoldDB" id="C8XHD3"/>
<evidence type="ECO:0008006" key="5">
    <source>
        <dbReference type="Google" id="ProtNLM"/>
    </source>
</evidence>
<feature type="compositionally biased region" description="Low complexity" evidence="1">
    <location>
        <begin position="7"/>
        <end position="29"/>
    </location>
</feature>
<evidence type="ECO:0000256" key="2">
    <source>
        <dbReference type="SAM" id="Phobius"/>
    </source>
</evidence>
<keyword evidence="2" id="KW-1133">Transmembrane helix</keyword>
<organism evidence="3 4">
    <name type="scientific">Nakamurella multipartita (strain ATCC 700099 / DSM 44233 / CIP 104796 / JCM 9543 / NBRC 105858 / Y-104)</name>
    <name type="common">Microsphaera multipartita</name>
    <dbReference type="NCBI Taxonomy" id="479431"/>
    <lineage>
        <taxon>Bacteria</taxon>
        <taxon>Bacillati</taxon>
        <taxon>Actinomycetota</taxon>
        <taxon>Actinomycetes</taxon>
        <taxon>Nakamurellales</taxon>
        <taxon>Nakamurellaceae</taxon>
        <taxon>Nakamurella</taxon>
    </lineage>
</organism>
<keyword evidence="2" id="KW-0472">Membrane</keyword>
<dbReference type="OrthoDB" id="3873029at2"/>
<reference evidence="4" key="1">
    <citation type="submission" date="2009-09" db="EMBL/GenBank/DDBJ databases">
        <title>The complete genome of Nakamurella multipartita DSM 44233.</title>
        <authorList>
            <consortium name="US DOE Joint Genome Institute (JGI-PGF)"/>
            <person name="Lucas S."/>
            <person name="Copeland A."/>
            <person name="Lapidus A."/>
            <person name="Glavina del Rio T."/>
            <person name="Dalin E."/>
            <person name="Tice H."/>
            <person name="Bruce D."/>
            <person name="Goodwin L."/>
            <person name="Pitluck S."/>
            <person name="Kyrpides N."/>
            <person name="Mavromatis K."/>
            <person name="Ivanova N."/>
            <person name="Ovchinnikova G."/>
            <person name="Sims D."/>
            <person name="Meincke L."/>
            <person name="Brettin T."/>
            <person name="Detter J.C."/>
            <person name="Han C."/>
            <person name="Larimer F."/>
            <person name="Land M."/>
            <person name="Hauser L."/>
            <person name="Markowitz V."/>
            <person name="Cheng J.-F."/>
            <person name="Hugenholtz P."/>
            <person name="Woyke T."/>
            <person name="Wu D."/>
            <person name="Klenk H.-P."/>
            <person name="Eisen J.A."/>
        </authorList>
    </citation>
    <scope>NUCLEOTIDE SEQUENCE [LARGE SCALE GENOMIC DNA]</scope>
    <source>
        <strain evidence="4">ATCC 700099 / DSM 44233 / CIP 104796 / JCM 9543 / NBRC 105858 / Y-104</strain>
    </source>
</reference>
<evidence type="ECO:0000256" key="1">
    <source>
        <dbReference type="SAM" id="MobiDB-lite"/>
    </source>
</evidence>
<dbReference type="STRING" id="479431.Namu_1950"/>
<keyword evidence="4" id="KW-1185">Reference proteome</keyword>
<name>C8XHD3_NAKMY</name>
<dbReference type="InterPro" id="IPR046094">
    <property type="entry name" value="DUF6112"/>
</dbReference>
<dbReference type="KEGG" id="nml:Namu_1950"/>
<sequence length="132" mass="13161">MIRAFVAPEDTTAPSAPAPAPAGNNPLTGATETTLPGLATFKGLVLGLIPYALVACVAAFVIGAILWAVGAFGNNPQHSSRGKTTLIVALAAALLVGGAAYLVGWFNAVGKTVSAPSSVAQTIVPAEQQHSV</sequence>
<dbReference type="InParanoid" id="C8XHD3"/>
<evidence type="ECO:0000313" key="4">
    <source>
        <dbReference type="Proteomes" id="UP000002218"/>
    </source>
</evidence>
<dbReference type="Pfam" id="PF19607">
    <property type="entry name" value="DUF6112"/>
    <property type="match status" value="1"/>
</dbReference>
<dbReference type="EMBL" id="CP001737">
    <property type="protein sequence ID" value="ACV78339.1"/>
    <property type="molecule type" value="Genomic_DNA"/>
</dbReference>
<reference evidence="3 4" key="2">
    <citation type="journal article" date="2010" name="Stand. Genomic Sci.">
        <title>Complete genome sequence of Nakamurella multipartita type strain (Y-104).</title>
        <authorList>
            <person name="Tice H."/>
            <person name="Mayilraj S."/>
            <person name="Sims D."/>
            <person name="Lapidus A."/>
            <person name="Nolan M."/>
            <person name="Lucas S."/>
            <person name="Glavina Del Rio T."/>
            <person name="Copeland A."/>
            <person name="Cheng J.F."/>
            <person name="Meincke L."/>
            <person name="Bruce D."/>
            <person name="Goodwin L."/>
            <person name="Pitluck S."/>
            <person name="Ivanova N."/>
            <person name="Mavromatis K."/>
            <person name="Ovchinnikova G."/>
            <person name="Pati A."/>
            <person name="Chen A."/>
            <person name="Palaniappan K."/>
            <person name="Land M."/>
            <person name="Hauser L."/>
            <person name="Chang Y.J."/>
            <person name="Jeffries C.D."/>
            <person name="Detter J.C."/>
            <person name="Brettin T."/>
            <person name="Rohde M."/>
            <person name="Goker M."/>
            <person name="Bristow J."/>
            <person name="Eisen J.A."/>
            <person name="Markowitz V."/>
            <person name="Hugenholtz P."/>
            <person name="Kyrpides N.C."/>
            <person name="Klenk H.P."/>
            <person name="Chen F."/>
        </authorList>
    </citation>
    <scope>NUCLEOTIDE SEQUENCE [LARGE SCALE GENOMIC DNA]</scope>
    <source>
        <strain evidence="4">ATCC 700099 / DSM 44233 / CIP 104796 / JCM 9543 / NBRC 105858 / Y-104</strain>
    </source>
</reference>
<dbReference type="Proteomes" id="UP000002218">
    <property type="component" value="Chromosome"/>
</dbReference>
<dbReference type="HOGENOM" id="CLU_1925331_0_0_11"/>
<gene>
    <name evidence="3" type="ordered locus">Namu_1950</name>
</gene>
<dbReference type="RefSeq" id="WP_015747240.1">
    <property type="nucleotide sequence ID" value="NC_013235.1"/>
</dbReference>
<feature type="transmembrane region" description="Helical" evidence="2">
    <location>
        <begin position="84"/>
        <end position="106"/>
    </location>
</feature>
<feature type="transmembrane region" description="Helical" evidence="2">
    <location>
        <begin position="48"/>
        <end position="72"/>
    </location>
</feature>
<protein>
    <recommendedName>
        <fullName evidence="5">Integral membrane protein</fullName>
    </recommendedName>
</protein>
<feature type="region of interest" description="Disordered" evidence="1">
    <location>
        <begin position="1"/>
        <end position="29"/>
    </location>
</feature>
<accession>C8XHD3</accession>
<proteinExistence type="predicted"/>
<keyword evidence="2" id="KW-0812">Transmembrane</keyword>